<evidence type="ECO:0000256" key="4">
    <source>
        <dbReference type="ARBA" id="ARBA00022502"/>
    </source>
</evidence>
<feature type="signal peptide" evidence="15">
    <location>
        <begin position="1"/>
        <end position="19"/>
    </location>
</feature>
<evidence type="ECO:0000256" key="7">
    <source>
        <dbReference type="ARBA" id="ARBA00022692"/>
    </source>
</evidence>
<protein>
    <recommendedName>
        <fullName evidence="12 13">GPI alpha-1,4-mannosyltransferase I, catalytic subunit</fullName>
        <ecNumber evidence="13">2.4.1.-</ecNumber>
    </recommendedName>
    <alternativeName>
        <fullName evidence="13">GPI mannosyltransferase I</fullName>
    </alternativeName>
</protein>
<dbReference type="Pfam" id="PF05007">
    <property type="entry name" value="Mannosyl_trans"/>
    <property type="match status" value="1"/>
</dbReference>
<evidence type="ECO:0000256" key="2">
    <source>
        <dbReference type="ARBA" id="ARBA00004687"/>
    </source>
</evidence>
<evidence type="ECO:0000313" key="16">
    <source>
        <dbReference type="EMBL" id="ROL45433.1"/>
    </source>
</evidence>
<feature type="transmembrane region" description="Helical" evidence="13">
    <location>
        <begin position="151"/>
        <end position="175"/>
    </location>
</feature>
<keyword evidence="10 13" id="KW-0472">Membrane</keyword>
<comment type="similarity">
    <text evidence="3 13">Belongs to the PIGM family.</text>
</comment>
<keyword evidence="5 13" id="KW-0328">Glycosyltransferase</keyword>
<feature type="compositionally biased region" description="Basic and acidic residues" evidence="14">
    <location>
        <begin position="429"/>
        <end position="447"/>
    </location>
</feature>
<name>A0A3N0YGZ4_ANAGA</name>
<feature type="compositionally biased region" description="Polar residues" evidence="14">
    <location>
        <begin position="416"/>
        <end position="428"/>
    </location>
</feature>
<dbReference type="GO" id="GO:0005789">
    <property type="term" value="C:endoplasmic reticulum membrane"/>
    <property type="evidence" value="ECO:0007669"/>
    <property type="project" value="UniProtKB-SubCell"/>
</dbReference>
<dbReference type="GO" id="GO:0051751">
    <property type="term" value="F:alpha-1,4-mannosyltransferase activity"/>
    <property type="evidence" value="ECO:0007669"/>
    <property type="project" value="InterPro"/>
</dbReference>
<dbReference type="PANTHER" id="PTHR12886:SF0">
    <property type="entry name" value="GPI MANNOSYLTRANSFERASE 1"/>
    <property type="match status" value="1"/>
</dbReference>
<comment type="pathway">
    <text evidence="2 13">Glycolipid biosynthesis; glycosylphosphatidylinositol-anchor biosynthesis.</text>
</comment>
<keyword evidence="17" id="KW-1185">Reference proteome</keyword>
<dbReference type="OrthoDB" id="1741594at2759"/>
<feature type="transmembrane region" description="Helical" evidence="13">
    <location>
        <begin position="255"/>
        <end position="273"/>
    </location>
</feature>
<dbReference type="GO" id="GO:0004376">
    <property type="term" value="F:GPI mannosyltransferase activity"/>
    <property type="evidence" value="ECO:0007669"/>
    <property type="project" value="InterPro"/>
</dbReference>
<keyword evidence="6 13" id="KW-0808">Transferase</keyword>
<evidence type="ECO:0000256" key="14">
    <source>
        <dbReference type="SAM" id="MobiDB-lite"/>
    </source>
</evidence>
<dbReference type="EC" id="2.4.1.-" evidence="13"/>
<dbReference type="Proteomes" id="UP000281406">
    <property type="component" value="Unassembled WGS sequence"/>
</dbReference>
<keyword evidence="8 13" id="KW-0256">Endoplasmic reticulum</keyword>
<sequence>MFSAAVLIRLVLLWFGVYQDQNLQLKYTDVDYHVFTDASRFITQGESPYSRSTFRYTPLLALILTPNVLLTAHFGKLLFVACDLLSGLLVLRLLALRGASHSTACVCCGLWLLNPLPIGVSTRGNAESLLAVLVLSTLLCLESRRRTSAAILFGLSVHMKIYPVTYALPIALSLAEAPSRKRGLIQNLIRCFNKDLLLFAAVSGSVFLALNVTFYCIYGWDFLHESYLYHMTRRDIRHNFSPYFYLLYLTAERSWSGSLALICFLPQLLLLLLSSLAFRSDLPFCCFLHTAIFVSFNKVCTSQVHSSVTGALVCHRCTRLSQVHSSVTGALVCHRCTRLSQVHSSVTVFSVVSLFAATGFASFDPELEARLRAAAAVVCGSGALVIASLLPGVRGLEQFCSHLDGQSAVSPDKLSHTGTNNLPLQTRRSSAEENRLTDVCENRRASA</sequence>
<feature type="chain" id="PRO_5017936226" description="GPI alpha-1,4-mannosyltransferase I, catalytic subunit" evidence="15">
    <location>
        <begin position="20"/>
        <end position="447"/>
    </location>
</feature>
<keyword evidence="4 13" id="KW-0337">GPI-anchor biosynthesis</keyword>
<feature type="transmembrane region" description="Helical" evidence="13">
    <location>
        <begin position="196"/>
        <end position="220"/>
    </location>
</feature>
<evidence type="ECO:0000256" key="10">
    <source>
        <dbReference type="ARBA" id="ARBA00023136"/>
    </source>
</evidence>
<evidence type="ECO:0000256" key="12">
    <source>
        <dbReference type="ARBA" id="ARBA00093608"/>
    </source>
</evidence>
<dbReference type="AlphaFoldDB" id="A0A3N0YGZ4"/>
<dbReference type="GO" id="GO:0006506">
    <property type="term" value="P:GPI anchor biosynthetic process"/>
    <property type="evidence" value="ECO:0007669"/>
    <property type="project" value="UniProtKB-UniPathway"/>
</dbReference>
<dbReference type="PANTHER" id="PTHR12886">
    <property type="entry name" value="PIG-M MANNOSYLTRANSFERASE"/>
    <property type="match status" value="1"/>
</dbReference>
<dbReference type="GO" id="GO:1990529">
    <property type="term" value="C:glycosylphosphatidylinositol-mannosyltransferase I complex"/>
    <property type="evidence" value="ECO:0007669"/>
    <property type="project" value="TreeGrafter"/>
</dbReference>
<evidence type="ECO:0000256" key="5">
    <source>
        <dbReference type="ARBA" id="ARBA00022676"/>
    </source>
</evidence>
<comment type="function">
    <text evidence="11 13">Catalytic subunit of the glycosylphosphatidylinositol-mannosyltransferase I complex which catalyzes the transfer of the first mannose, via an alpha-1,4 bond from a dolichol-phosphate-mannose (Dol-P-Man) to the glucosaminyl acyl phosphatidylinositol (GlcN-(acyl)PI) intermediate to generate alpha-D-Man-(1-&gt;4)-alpha-D-GlcN-(1-&gt;6)-(1-radyl,2-acyl-sn-glycero-3-phospho)-2-acyl-inositol and participates in the sixth step of the glycosylphosphatidylinositol-anchor biosynthesis.</text>
</comment>
<dbReference type="UniPathway" id="UPA00196"/>
<comment type="caution">
    <text evidence="13">Lacks conserved residue(s) required for the propagation of feature annotation.</text>
</comment>
<evidence type="ECO:0000256" key="1">
    <source>
        <dbReference type="ARBA" id="ARBA00004477"/>
    </source>
</evidence>
<dbReference type="EMBL" id="RJVU01042591">
    <property type="protein sequence ID" value="ROL45433.1"/>
    <property type="molecule type" value="Genomic_DNA"/>
</dbReference>
<evidence type="ECO:0000256" key="8">
    <source>
        <dbReference type="ARBA" id="ARBA00022824"/>
    </source>
</evidence>
<evidence type="ECO:0000256" key="13">
    <source>
        <dbReference type="RuleBase" id="RU365064"/>
    </source>
</evidence>
<accession>A0A3N0YGZ4</accession>
<evidence type="ECO:0000313" key="17">
    <source>
        <dbReference type="Proteomes" id="UP000281406"/>
    </source>
</evidence>
<proteinExistence type="inferred from homology"/>
<feature type="transmembrane region" description="Helical" evidence="13">
    <location>
        <begin position="345"/>
        <end position="363"/>
    </location>
</feature>
<keyword evidence="7 13" id="KW-0812">Transmembrane</keyword>
<keyword evidence="15" id="KW-0732">Signal</keyword>
<feature type="transmembrane region" description="Helical" evidence="13">
    <location>
        <begin position="369"/>
        <end position="390"/>
    </location>
</feature>
<evidence type="ECO:0000256" key="6">
    <source>
        <dbReference type="ARBA" id="ARBA00022679"/>
    </source>
</evidence>
<gene>
    <name evidence="16" type="ORF">DPX16_2358</name>
</gene>
<feature type="region of interest" description="Disordered" evidence="14">
    <location>
        <begin position="408"/>
        <end position="447"/>
    </location>
</feature>
<evidence type="ECO:0000256" key="3">
    <source>
        <dbReference type="ARBA" id="ARBA00011071"/>
    </source>
</evidence>
<organism evidence="16 17">
    <name type="scientific">Anabarilius grahami</name>
    <name type="common">Kanglang fish</name>
    <name type="synonym">Barilius grahami</name>
    <dbReference type="NCBI Taxonomy" id="495550"/>
    <lineage>
        <taxon>Eukaryota</taxon>
        <taxon>Metazoa</taxon>
        <taxon>Chordata</taxon>
        <taxon>Craniata</taxon>
        <taxon>Vertebrata</taxon>
        <taxon>Euteleostomi</taxon>
        <taxon>Actinopterygii</taxon>
        <taxon>Neopterygii</taxon>
        <taxon>Teleostei</taxon>
        <taxon>Ostariophysi</taxon>
        <taxon>Cypriniformes</taxon>
        <taxon>Xenocyprididae</taxon>
        <taxon>Xenocypridinae</taxon>
        <taxon>Xenocypridinae incertae sedis</taxon>
        <taxon>Anabarilius</taxon>
    </lineage>
</organism>
<reference evidence="16 17" key="1">
    <citation type="submission" date="2018-10" db="EMBL/GenBank/DDBJ databases">
        <title>Genome assembly for a Yunnan-Guizhou Plateau 3E fish, Anabarilius grahami (Regan), and its evolutionary and genetic applications.</title>
        <authorList>
            <person name="Jiang W."/>
        </authorList>
    </citation>
    <scope>NUCLEOTIDE SEQUENCE [LARGE SCALE GENOMIC DNA]</scope>
    <source>
        <strain evidence="16">AG-KIZ</strain>
        <tissue evidence="16">Muscle</tissue>
    </source>
</reference>
<evidence type="ECO:0000256" key="15">
    <source>
        <dbReference type="SAM" id="SignalP"/>
    </source>
</evidence>
<evidence type="ECO:0000256" key="11">
    <source>
        <dbReference type="ARBA" id="ARBA00093408"/>
    </source>
</evidence>
<dbReference type="InterPro" id="IPR007704">
    <property type="entry name" value="PIG-M"/>
</dbReference>
<comment type="subcellular location">
    <subcellularLocation>
        <location evidence="1 13">Endoplasmic reticulum membrane</location>
        <topology evidence="1 13">Multi-pass membrane protein</topology>
    </subcellularLocation>
</comment>
<comment type="caution">
    <text evidence="16">The sequence shown here is derived from an EMBL/GenBank/DDBJ whole genome shotgun (WGS) entry which is preliminary data.</text>
</comment>
<keyword evidence="9 13" id="KW-1133">Transmembrane helix</keyword>
<evidence type="ECO:0000256" key="9">
    <source>
        <dbReference type="ARBA" id="ARBA00022989"/>
    </source>
</evidence>